<feature type="compositionally biased region" description="Basic and acidic residues" evidence="1">
    <location>
        <begin position="38"/>
        <end position="48"/>
    </location>
</feature>
<reference evidence="2" key="1">
    <citation type="submission" date="2022-08" db="EMBL/GenBank/DDBJ databases">
        <authorList>
            <person name="Gutierrez-Valencia J."/>
        </authorList>
    </citation>
    <scope>NUCLEOTIDE SEQUENCE</scope>
</reference>
<evidence type="ECO:0000256" key="1">
    <source>
        <dbReference type="SAM" id="MobiDB-lite"/>
    </source>
</evidence>
<gene>
    <name evidence="2" type="ORF">LITE_LOCUS46043</name>
</gene>
<protein>
    <submittedName>
        <fullName evidence="2">Uncharacterized protein</fullName>
    </submittedName>
</protein>
<organism evidence="2 3">
    <name type="scientific">Linum tenue</name>
    <dbReference type="NCBI Taxonomy" id="586396"/>
    <lineage>
        <taxon>Eukaryota</taxon>
        <taxon>Viridiplantae</taxon>
        <taxon>Streptophyta</taxon>
        <taxon>Embryophyta</taxon>
        <taxon>Tracheophyta</taxon>
        <taxon>Spermatophyta</taxon>
        <taxon>Magnoliopsida</taxon>
        <taxon>eudicotyledons</taxon>
        <taxon>Gunneridae</taxon>
        <taxon>Pentapetalae</taxon>
        <taxon>rosids</taxon>
        <taxon>fabids</taxon>
        <taxon>Malpighiales</taxon>
        <taxon>Linaceae</taxon>
        <taxon>Linum</taxon>
    </lineage>
</organism>
<keyword evidence="3" id="KW-1185">Reference proteome</keyword>
<evidence type="ECO:0000313" key="3">
    <source>
        <dbReference type="Proteomes" id="UP001154282"/>
    </source>
</evidence>
<dbReference type="EMBL" id="CAMGYJ010000010">
    <property type="protein sequence ID" value="CAI0551587.1"/>
    <property type="molecule type" value="Genomic_DNA"/>
</dbReference>
<dbReference type="Proteomes" id="UP001154282">
    <property type="component" value="Unassembled WGS sequence"/>
</dbReference>
<comment type="caution">
    <text evidence="2">The sequence shown here is derived from an EMBL/GenBank/DDBJ whole genome shotgun (WGS) entry which is preliminary data.</text>
</comment>
<name>A0AAV0R565_9ROSI</name>
<feature type="region of interest" description="Disordered" evidence="1">
    <location>
        <begin position="1"/>
        <end position="71"/>
    </location>
</feature>
<accession>A0AAV0R565</accession>
<feature type="non-terminal residue" evidence="2">
    <location>
        <position position="71"/>
    </location>
</feature>
<sequence>MPQATPTPKRAREPTAVTDGMLQREGEPPIVPDNMPQKQRELPVDRNRPLPAEQPVMEDAQVAANEESTDR</sequence>
<dbReference type="AlphaFoldDB" id="A0AAV0R565"/>
<evidence type="ECO:0000313" key="2">
    <source>
        <dbReference type="EMBL" id="CAI0551587.1"/>
    </source>
</evidence>
<proteinExistence type="predicted"/>